<dbReference type="EMBL" id="JADDOJ010000009">
    <property type="protein sequence ID" value="MBE7939682.1"/>
    <property type="molecule type" value="Genomic_DNA"/>
</dbReference>
<proteinExistence type="predicted"/>
<accession>A0ABR9SC89</accession>
<comment type="caution">
    <text evidence="1">The sequence shown here is derived from an EMBL/GenBank/DDBJ whole genome shotgun (WGS) entry which is preliminary data.</text>
</comment>
<dbReference type="Proteomes" id="UP000715965">
    <property type="component" value="Unassembled WGS sequence"/>
</dbReference>
<gene>
    <name evidence="1" type="ORF">IM725_03725</name>
</gene>
<reference evidence="1 2" key="1">
    <citation type="submission" date="2020-10" db="EMBL/GenBank/DDBJ databases">
        <title>Draft genome of Ramlibacter aquaticus LMG 30558.</title>
        <authorList>
            <person name="Props R."/>
        </authorList>
    </citation>
    <scope>NUCLEOTIDE SEQUENCE [LARGE SCALE GENOMIC DNA]</scope>
    <source>
        <strain evidence="1 2">LMG 30558</strain>
    </source>
</reference>
<evidence type="ECO:0000313" key="1">
    <source>
        <dbReference type="EMBL" id="MBE7939682.1"/>
    </source>
</evidence>
<sequence>MQLKKSILGHEELLPGSRALSLRERAVLFFVVGEKTVTEIEAALGAGSRELIDRLLAAGYLEQVEVRQEALQVAESAISSVESATRVPIGPTCEQTIASWSAYVPL</sequence>
<dbReference type="RefSeq" id="WP_193779232.1">
    <property type="nucleotide sequence ID" value="NZ_JADDOJ010000009.1"/>
</dbReference>
<protein>
    <recommendedName>
        <fullName evidence="3">MarR family transcriptional regulator</fullName>
    </recommendedName>
</protein>
<keyword evidence="2" id="KW-1185">Reference proteome</keyword>
<name>A0ABR9SC89_9BURK</name>
<evidence type="ECO:0008006" key="3">
    <source>
        <dbReference type="Google" id="ProtNLM"/>
    </source>
</evidence>
<evidence type="ECO:0000313" key="2">
    <source>
        <dbReference type="Proteomes" id="UP000715965"/>
    </source>
</evidence>
<organism evidence="1 2">
    <name type="scientific">Ramlibacter aquaticus</name>
    <dbReference type="NCBI Taxonomy" id="2780094"/>
    <lineage>
        <taxon>Bacteria</taxon>
        <taxon>Pseudomonadati</taxon>
        <taxon>Pseudomonadota</taxon>
        <taxon>Betaproteobacteria</taxon>
        <taxon>Burkholderiales</taxon>
        <taxon>Comamonadaceae</taxon>
        <taxon>Ramlibacter</taxon>
    </lineage>
</organism>